<dbReference type="Pfam" id="PF13100">
    <property type="entry name" value="OstA_2"/>
    <property type="match status" value="1"/>
</dbReference>
<keyword evidence="4" id="KW-1185">Reference proteome</keyword>
<dbReference type="PANTHER" id="PTHR30189">
    <property type="entry name" value="LPS-ASSEMBLY PROTEIN"/>
    <property type="match status" value="1"/>
</dbReference>
<dbReference type="Gene3D" id="2.60.450.10">
    <property type="entry name" value="Lipopolysaccharide (LPS) transport protein A like domain"/>
    <property type="match status" value="2"/>
</dbReference>
<name>A0ABX5E485_NONUL</name>
<dbReference type="Proteomes" id="UP000239997">
    <property type="component" value="Unassembled WGS sequence"/>
</dbReference>
<reference evidence="3 4" key="1">
    <citation type="submission" date="2018-03" db="EMBL/GenBank/DDBJ databases">
        <title>Genomic Encyclopedia of Archaeal and Bacterial Type Strains, Phase II (KMG-II): from individual species to whole genera.</title>
        <authorList>
            <person name="Goeker M."/>
        </authorList>
    </citation>
    <scope>NUCLEOTIDE SEQUENCE [LARGE SCALE GENOMIC DNA]</scope>
    <source>
        <strain evidence="3 4">DSM 22727</strain>
    </source>
</reference>
<evidence type="ECO:0000256" key="1">
    <source>
        <dbReference type="ARBA" id="ARBA00023237"/>
    </source>
</evidence>
<dbReference type="EMBL" id="PVNA01000003">
    <property type="protein sequence ID" value="PRX13748.1"/>
    <property type="molecule type" value="Genomic_DNA"/>
</dbReference>
<gene>
    <name evidence="3" type="ORF">LY02_01996</name>
</gene>
<evidence type="ECO:0000313" key="3">
    <source>
        <dbReference type="EMBL" id="PRX13748.1"/>
    </source>
</evidence>
<dbReference type="RefSeq" id="WP_235183355.1">
    <property type="nucleotide sequence ID" value="NZ_JPJI01000032.1"/>
</dbReference>
<keyword evidence="1" id="KW-0472">Membrane</keyword>
<dbReference type="InterPro" id="IPR050218">
    <property type="entry name" value="LptD"/>
</dbReference>
<comment type="caution">
    <text evidence="3">The sequence shown here is derived from an EMBL/GenBank/DDBJ whole genome shotgun (WGS) entry which is preliminary data.</text>
</comment>
<proteinExistence type="predicted"/>
<evidence type="ECO:0000259" key="2">
    <source>
        <dbReference type="Pfam" id="PF13100"/>
    </source>
</evidence>
<evidence type="ECO:0000313" key="4">
    <source>
        <dbReference type="Proteomes" id="UP000239997"/>
    </source>
</evidence>
<dbReference type="InterPro" id="IPR005653">
    <property type="entry name" value="OstA-like_N"/>
</dbReference>
<keyword evidence="1" id="KW-0998">Cell outer membrane</keyword>
<sequence length="570" mass="64936">MKITISTLLFFITFLCYGQVQQIENNDISSTENDSIINVISEYQFIDEENYPDAIIYAKSDAQQVYVVHQGIKMWCDQAVFYKKDNFLRALGSVRMNQGDSVLMNSKYAEYNGNTQLAFAAGKVNMRSPETTLSTDTLYFDRNKQQAYYRSGGTVKDTASTLTSRVGRFFMQEKKYQFIDDVVIVNPDYTINSSQVNFYTETGHAYLYGPSTIKGKASTVYCERGFYDTRNDYGHFVKKSRIDYNNRTVTGDSLYFNRVTNFASATNNIVVTDTINNSIIKGHYAEVFRDKDSVFITKRAVAISLQEADSVYIHADTLMVTGPEDNRIVRGFRDVRLFKSDLSGRCDSIHTRQSTGLTKMIKKPVLWSGKSQITGDSIHLQSNVETEKLDSLRVFYNAFIVDKDTIHDGYNQIKGKELIGLFKDNELNKVKIDKNVENLLYVSNESDELVGINKGTSSKLEITFNNGDIAIIKPIGNPKDETIPPDELPENARRLRGFNWRGEEQLNSVDDLFMGKPKPVLIKIQGLPLPLQEEDFFDENNSSQINENSRLKDKKLIDKKEDQQLIGKKK</sequence>
<dbReference type="PANTHER" id="PTHR30189:SF1">
    <property type="entry name" value="LPS-ASSEMBLY PROTEIN LPTD"/>
    <property type="match status" value="1"/>
</dbReference>
<accession>A0ABX5E485</accession>
<feature type="domain" description="Organic solvent tolerance-like N-terminal" evidence="2">
    <location>
        <begin position="49"/>
        <end position="193"/>
    </location>
</feature>
<protein>
    <submittedName>
        <fullName evidence="3">OstA-like protein</fullName>
    </submittedName>
</protein>
<organism evidence="3 4">
    <name type="scientific">Nonlabens ulvanivorans</name>
    <name type="common">Persicivirga ulvanivorans</name>
    <dbReference type="NCBI Taxonomy" id="906888"/>
    <lineage>
        <taxon>Bacteria</taxon>
        <taxon>Pseudomonadati</taxon>
        <taxon>Bacteroidota</taxon>
        <taxon>Flavobacteriia</taxon>
        <taxon>Flavobacteriales</taxon>
        <taxon>Flavobacteriaceae</taxon>
        <taxon>Nonlabens</taxon>
    </lineage>
</organism>